<organism evidence="3 4">
    <name type="scientific">Vibrio aerogenes CECT 7868</name>
    <dbReference type="NCBI Taxonomy" id="1216006"/>
    <lineage>
        <taxon>Bacteria</taxon>
        <taxon>Pseudomonadati</taxon>
        <taxon>Pseudomonadota</taxon>
        <taxon>Gammaproteobacteria</taxon>
        <taxon>Vibrionales</taxon>
        <taxon>Vibrionaceae</taxon>
        <taxon>Vibrio</taxon>
    </lineage>
</organism>
<dbReference type="Gene3D" id="3.80.10.10">
    <property type="entry name" value="Ribonuclease Inhibitor"/>
    <property type="match status" value="1"/>
</dbReference>
<dbReference type="AlphaFoldDB" id="A0A1M5WUC8"/>
<dbReference type="OrthoDB" id="7054234at2"/>
<protein>
    <submittedName>
        <fullName evidence="3">Uncharacterized protein</fullName>
    </submittedName>
</protein>
<dbReference type="STRING" id="1216006.VA7868_00870"/>
<keyword evidence="4" id="KW-1185">Reference proteome</keyword>
<gene>
    <name evidence="3" type="ORF">VA7868_00870</name>
</gene>
<evidence type="ECO:0000313" key="4">
    <source>
        <dbReference type="Proteomes" id="UP000184608"/>
    </source>
</evidence>
<evidence type="ECO:0000313" key="3">
    <source>
        <dbReference type="EMBL" id="SHH91050.1"/>
    </source>
</evidence>
<dbReference type="EMBL" id="FQXZ01000007">
    <property type="protein sequence ID" value="SHH91050.1"/>
    <property type="molecule type" value="Genomic_DNA"/>
</dbReference>
<feature type="region of interest" description="Disordered" evidence="1">
    <location>
        <begin position="28"/>
        <end position="56"/>
    </location>
</feature>
<dbReference type="InterPro" id="IPR032675">
    <property type="entry name" value="LRR_dom_sf"/>
</dbReference>
<dbReference type="Proteomes" id="UP000184608">
    <property type="component" value="Unassembled WGS sequence"/>
</dbReference>
<reference evidence="3 4" key="1">
    <citation type="submission" date="2016-11" db="EMBL/GenBank/DDBJ databases">
        <authorList>
            <person name="Jaros S."/>
            <person name="Januszkiewicz K."/>
            <person name="Wedrychowicz H."/>
        </authorList>
    </citation>
    <scope>NUCLEOTIDE SEQUENCE [LARGE SCALE GENOMIC DNA]</scope>
    <source>
        <strain evidence="3 4">CECT 7868</strain>
    </source>
</reference>
<evidence type="ECO:0000256" key="1">
    <source>
        <dbReference type="SAM" id="MobiDB-lite"/>
    </source>
</evidence>
<feature type="signal peptide" evidence="2">
    <location>
        <begin position="1"/>
        <end position="26"/>
    </location>
</feature>
<keyword evidence="2" id="KW-0732">Signal</keyword>
<dbReference type="RefSeq" id="WP_073602622.1">
    <property type="nucleotide sequence ID" value="NZ_FQXZ01000007.1"/>
</dbReference>
<proteinExistence type="predicted"/>
<sequence>MKPTFRLNPCRVLLLGVLFAGLPAYSATTDSTDDTSQGTPPGAPPGGEETSTTTQVSATEGNWSFDVITTTSGDTKTVTSTLTYYAGKSDSVVIVPSVLGGAPVTKLASQAFGHHSEIAAVYVPDTVTDVSDWAFYDLNTAAIISFANPDVVIDDAAFQSSGNAALYLPSSTTQTSAGGKSVVTTGSEAISVTLTNSTAAAIAGGNYLNVTTPSGYELTTSAITAIAESASHESDDVAVDGSSVTFSGADYVAEAQVVEIYSGFESTVTEDELSKTFRSLTAADAETLNTAIAADSSYSEVKSKLQFAAGYYLNGNPVTVDDAAVAYDVKTGESVSADSTSGLFPSTGSGYYKYVTWRDTDSDGDIDTLYYSPYTISYAYNSTSIVSDNDNLNGLSARNILNPVYLSFANAVVKADGESDAVTKTVLFADTDKDGEPLEAAINEERSVLWATNYGSVTVDELHANSTSVGNWAKMSYESGLSTYNNEIVMEWGMNALLYATNGGAITVGSLTGPRSTLSATGDGANGIIAGASGTDTETGSAPFDTSSVKLYNADMNLQGWNNHAADVVYGGYAYLEDVNAITGIYGSYAVGQASALANDFGNGVVEVKNFHTRVYGNRSAGAYVIGGGIITAENSSFVSRMDAGVVSASGGTFSMKNSQISGQIGFRNRGGINSSSTSTFTKVSFQASNNSFGYVTGETAAKAVAAWETASGGAELMHYMMSDPEMTLGQLCDHYDVTADAQSTLLQTLSQLAGRHYTANTPLRSSVLDNTYYNYSAGQYTGSTDFSDVPYLTVGSSYGGLTSSVFEFEASGINLELNQCKAENLNRKDYRYLVSSEAGSSPVITFNQSRVSGVVWNEGDVTRAVEGRSSARSSAMSVTFNSTMFTGSFADGSNGLWNVESLSYTDGNGDDSSLNGNYYGATANWGISASFDASSSWLIQHDSYLGKLTLADSATIQAPVGYTVQMTVNGEATDIEAGTYSGEVVLTLVQQ</sequence>
<name>A0A1M5WUC8_9VIBR</name>
<evidence type="ECO:0000256" key="2">
    <source>
        <dbReference type="SAM" id="SignalP"/>
    </source>
</evidence>
<accession>A0A1M5WUC8</accession>
<feature type="chain" id="PRO_5012861461" evidence="2">
    <location>
        <begin position="27"/>
        <end position="992"/>
    </location>
</feature>
<feature type="compositionally biased region" description="Low complexity" evidence="1">
    <location>
        <begin position="28"/>
        <end position="55"/>
    </location>
</feature>